<accession>A0AA41YTQ7</accession>
<evidence type="ECO:0000313" key="2">
    <source>
        <dbReference type="Proteomes" id="UP001165679"/>
    </source>
</evidence>
<sequence length="252" mass="28702">MEMMEVGLKDRLWHAMRQDLQRFMPALGGTSLLMCCACGRLLTQEQFSLEHVISQRALADDPEEIKKKITKNERAGTLLLCRAPLKIRGKVVYANGCNSWKGKFYDRPLREILNGRAVSGQNRRLLAVHSIAVMAVAYLGMVARYGYQAVLTQSGLPMRQQFFIPGRFHRDMPIRCQIALIGVPPTGYDEEHAEFWTNPMSFEYDAGICRVGFRNVVTTLPCSRDPEVPIARHLPIKPARYTLRPDFRTAFE</sequence>
<keyword evidence="1" id="KW-0540">Nuclease</keyword>
<proteinExistence type="predicted"/>
<name>A0AA41YTQ7_9PROT</name>
<reference evidence="1" key="2">
    <citation type="submission" date="2022-10" db="EMBL/GenBank/DDBJ databases">
        <authorList>
            <person name="Trinh H.N."/>
        </authorList>
    </citation>
    <scope>NUCLEOTIDE SEQUENCE</scope>
    <source>
        <strain evidence="1">RN2-1</strain>
    </source>
</reference>
<dbReference type="Proteomes" id="UP001165679">
    <property type="component" value="Unassembled WGS sequence"/>
</dbReference>
<reference evidence="1" key="1">
    <citation type="submission" date="2022-09" db="EMBL/GenBank/DDBJ databases">
        <title>Rhodovastum sp. nov. RN2-1 isolated from soil in Seongnam, South Korea.</title>
        <authorList>
            <person name="Le N.T."/>
        </authorList>
    </citation>
    <scope>NUCLEOTIDE SEQUENCE</scope>
    <source>
        <strain evidence="1">RN2-1</strain>
    </source>
</reference>
<keyword evidence="1" id="KW-0378">Hydrolase</keyword>
<dbReference type="AlphaFoldDB" id="A0AA41YTQ7"/>
<dbReference type="RefSeq" id="WP_264715184.1">
    <property type="nucleotide sequence ID" value="NZ_JAPDNT010000018.1"/>
</dbReference>
<organism evidence="1 2">
    <name type="scientific">Limobrevibacterium gyesilva</name>
    <dbReference type="NCBI Taxonomy" id="2991712"/>
    <lineage>
        <taxon>Bacteria</taxon>
        <taxon>Pseudomonadati</taxon>
        <taxon>Pseudomonadota</taxon>
        <taxon>Alphaproteobacteria</taxon>
        <taxon>Acetobacterales</taxon>
        <taxon>Acetobacteraceae</taxon>
        <taxon>Limobrevibacterium</taxon>
    </lineage>
</organism>
<keyword evidence="2" id="KW-1185">Reference proteome</keyword>
<protein>
    <submittedName>
        <fullName evidence="1">HNH endonuclease</fullName>
    </submittedName>
</protein>
<comment type="caution">
    <text evidence="1">The sequence shown here is derived from an EMBL/GenBank/DDBJ whole genome shotgun (WGS) entry which is preliminary data.</text>
</comment>
<dbReference type="GO" id="GO:0004519">
    <property type="term" value="F:endonuclease activity"/>
    <property type="evidence" value="ECO:0007669"/>
    <property type="project" value="UniProtKB-KW"/>
</dbReference>
<dbReference type="EMBL" id="JAPDNT010000018">
    <property type="protein sequence ID" value="MCW3476393.1"/>
    <property type="molecule type" value="Genomic_DNA"/>
</dbReference>
<keyword evidence="1" id="KW-0255">Endonuclease</keyword>
<gene>
    <name evidence="1" type="ORF">OL599_17640</name>
</gene>
<evidence type="ECO:0000313" key="1">
    <source>
        <dbReference type="EMBL" id="MCW3476393.1"/>
    </source>
</evidence>